<dbReference type="AlphaFoldDB" id="A0AAD7X088"/>
<dbReference type="Gene3D" id="3.30.70.270">
    <property type="match status" value="2"/>
</dbReference>
<dbReference type="PANTHER" id="PTHR46187">
    <property type="entry name" value="ALKALINE CERAMIDASE 3"/>
    <property type="match status" value="1"/>
</dbReference>
<evidence type="ECO:0000256" key="13">
    <source>
        <dbReference type="ARBA" id="ARBA00049511"/>
    </source>
</evidence>
<feature type="domain" description="Reverse transcriptase" evidence="17">
    <location>
        <begin position="75"/>
        <end position="147"/>
    </location>
</feature>
<keyword evidence="9 16" id="KW-1133">Transmembrane helix</keyword>
<dbReference type="InterPro" id="IPR041577">
    <property type="entry name" value="RT_RNaseH_2"/>
</dbReference>
<evidence type="ECO:0000256" key="14">
    <source>
        <dbReference type="PIRSR" id="PIRSR608901-1"/>
    </source>
</evidence>
<comment type="cofactor">
    <cofactor evidence="15">
        <name>Zn(2+)</name>
        <dbReference type="ChEBI" id="CHEBI:29105"/>
    </cofactor>
</comment>
<evidence type="ECO:0000256" key="6">
    <source>
        <dbReference type="ARBA" id="ARBA00022692"/>
    </source>
</evidence>
<evidence type="ECO:0008006" key="21">
    <source>
        <dbReference type="Google" id="ProtNLM"/>
    </source>
</evidence>
<evidence type="ECO:0000256" key="10">
    <source>
        <dbReference type="ARBA" id="ARBA00023136"/>
    </source>
</evidence>
<feature type="binding site" evidence="15">
    <location>
        <position position="482"/>
    </location>
    <ligand>
        <name>Zn(2+)</name>
        <dbReference type="ChEBI" id="CHEBI:29105"/>
        <note>catalytic</note>
    </ligand>
</feature>
<feature type="binding site" evidence="14">
    <location>
        <position position="280"/>
    </location>
    <ligand>
        <name>Ca(2+)</name>
        <dbReference type="ChEBI" id="CHEBI:29108"/>
    </ligand>
</feature>
<dbReference type="InterPro" id="IPR043502">
    <property type="entry name" value="DNA/RNA_pol_sf"/>
</dbReference>
<feature type="binding site" evidence="15">
    <location>
        <position position="342"/>
    </location>
    <ligand>
        <name>Zn(2+)</name>
        <dbReference type="ChEBI" id="CHEBI:29105"/>
        <note>catalytic</note>
    </ligand>
</feature>
<feature type="transmembrane region" description="Helical" evidence="16">
    <location>
        <begin position="435"/>
        <end position="452"/>
    </location>
</feature>
<keyword evidence="7" id="KW-0378">Hydrolase</keyword>
<dbReference type="GO" id="GO:0046872">
    <property type="term" value="F:metal ion binding"/>
    <property type="evidence" value="ECO:0007669"/>
    <property type="project" value="UniProtKB-KW"/>
</dbReference>
<evidence type="ECO:0000313" key="20">
    <source>
        <dbReference type="Proteomes" id="UP001221898"/>
    </source>
</evidence>
<dbReference type="GO" id="GO:0005789">
    <property type="term" value="C:endoplasmic reticulum membrane"/>
    <property type="evidence" value="ECO:0007669"/>
    <property type="project" value="TreeGrafter"/>
</dbReference>
<feature type="domain" description="Reverse transcriptase/retrotransposon-derived protein RNase H-like" evidence="18">
    <location>
        <begin position="211"/>
        <end position="268"/>
    </location>
</feature>
<keyword evidence="6 16" id="KW-0812">Transmembrane</keyword>
<feature type="transmembrane region" description="Helical" evidence="16">
    <location>
        <begin position="404"/>
        <end position="428"/>
    </location>
</feature>
<evidence type="ECO:0000256" key="16">
    <source>
        <dbReference type="SAM" id="Phobius"/>
    </source>
</evidence>
<feature type="transmembrane region" description="Helical" evidence="16">
    <location>
        <begin position="325"/>
        <end position="344"/>
    </location>
</feature>
<evidence type="ECO:0000256" key="1">
    <source>
        <dbReference type="ARBA" id="ARBA00004141"/>
    </source>
</evidence>
<keyword evidence="10 16" id="KW-0472">Membrane</keyword>
<dbReference type="FunFam" id="3.30.70.270:FF:000003">
    <property type="entry name" value="Transposon Ty3-G Gag-Pol polyprotein"/>
    <property type="match status" value="1"/>
</dbReference>
<feature type="binding site" evidence="14">
    <location>
        <position position="283"/>
    </location>
    <ligand>
        <name>Ca(2+)</name>
        <dbReference type="ChEBI" id="CHEBI:29108"/>
    </ligand>
</feature>
<evidence type="ECO:0000256" key="4">
    <source>
        <dbReference type="ARBA" id="ARBA00009780"/>
    </source>
</evidence>
<dbReference type="Pfam" id="PF17919">
    <property type="entry name" value="RT_RNaseH_2"/>
    <property type="match status" value="1"/>
</dbReference>
<evidence type="ECO:0000256" key="11">
    <source>
        <dbReference type="ARBA" id="ARBA00047401"/>
    </source>
</evidence>
<dbReference type="Proteomes" id="UP001221898">
    <property type="component" value="Unassembled WGS sequence"/>
</dbReference>
<keyword evidence="8" id="KW-0443">Lipid metabolism</keyword>
<dbReference type="GO" id="GO:0071602">
    <property type="term" value="P:phytosphingosine biosynthetic process"/>
    <property type="evidence" value="ECO:0007669"/>
    <property type="project" value="TreeGrafter"/>
</dbReference>
<feature type="transmembrane region" description="Helical" evidence="16">
    <location>
        <begin position="356"/>
        <end position="372"/>
    </location>
</feature>
<dbReference type="EMBL" id="JAINUG010000012">
    <property type="protein sequence ID" value="KAJ8414644.1"/>
    <property type="molecule type" value="Genomic_DNA"/>
</dbReference>
<feature type="binding site" evidence="15">
    <location>
        <position position="478"/>
    </location>
    <ligand>
        <name>Zn(2+)</name>
        <dbReference type="ChEBI" id="CHEBI:29105"/>
        <note>catalytic</note>
    </ligand>
</feature>
<feature type="transmembrane region" description="Helical" evidence="16">
    <location>
        <begin position="479"/>
        <end position="497"/>
    </location>
</feature>
<sequence>MAAAGVIQTSDSPWVSPAVLVRKEDGSLQFCVDYRRLNAVTTKGSYLLLRLDDAIDSVSVSNWFCGLDLCSGYCPATFERLMEKILHAVPASACVVYLDNILVHAASFATTLTNLCLVFQQIAKANLRLTLAKCSLFRHQTSFLGQVVSEKGVSTDPTKVEAVEQWSVLTSTAEVHSFQDLASYYWHFIAGFVDIARPLHKLSEKAQQFQWSPSSQDAFDQLCRALITAPVLALPDPSKPFILDTDASNDSGGVVLSQMGDHVERAVAQGYWGRPTSTLDWCEDNYVVSFYIAEFWNTVSNLIMILPPIYGAIQTMKDGLEVRYVFAFLGLAAVGIGSWCFHMTLQYEMQLLDELPMIYSCCVFVYCLYECFRQENTVHYFPIVVLLIFSVVVTVVYLQWKEPVFHQVMYGILVGCLVLRSIFIVTWVYPWLRPLSYTSLSVFMIGFLLWNIDNHLCDTLRGTRKRLPPVVGAVTQLHAWWHILTGLGSYLHILFSLQTRSTYLKHRPKVKFLCGVWPVIRVESQKTT</sequence>
<dbReference type="Pfam" id="PF00078">
    <property type="entry name" value="RVT_1"/>
    <property type="match status" value="1"/>
</dbReference>
<reference evidence="19" key="1">
    <citation type="journal article" date="2023" name="Science">
        <title>Genome structures resolve the early diversification of teleost fishes.</title>
        <authorList>
            <person name="Parey E."/>
            <person name="Louis A."/>
            <person name="Montfort J."/>
            <person name="Bouchez O."/>
            <person name="Roques C."/>
            <person name="Iampietro C."/>
            <person name="Lluch J."/>
            <person name="Castinel A."/>
            <person name="Donnadieu C."/>
            <person name="Desvignes T."/>
            <person name="Floi Bucao C."/>
            <person name="Jouanno E."/>
            <person name="Wen M."/>
            <person name="Mejri S."/>
            <person name="Dirks R."/>
            <person name="Jansen H."/>
            <person name="Henkel C."/>
            <person name="Chen W.J."/>
            <person name="Zahm M."/>
            <person name="Cabau C."/>
            <person name="Klopp C."/>
            <person name="Thompson A.W."/>
            <person name="Robinson-Rechavi M."/>
            <person name="Braasch I."/>
            <person name="Lecointre G."/>
            <person name="Bobe J."/>
            <person name="Postlethwait J.H."/>
            <person name="Berthelot C."/>
            <person name="Roest Crollius H."/>
            <person name="Guiguen Y."/>
        </authorList>
    </citation>
    <scope>NUCLEOTIDE SEQUENCE</scope>
    <source>
        <strain evidence="19">NC1722</strain>
    </source>
</reference>
<organism evidence="19 20">
    <name type="scientific">Aldrovandia affinis</name>
    <dbReference type="NCBI Taxonomy" id="143900"/>
    <lineage>
        <taxon>Eukaryota</taxon>
        <taxon>Metazoa</taxon>
        <taxon>Chordata</taxon>
        <taxon>Craniata</taxon>
        <taxon>Vertebrata</taxon>
        <taxon>Euteleostomi</taxon>
        <taxon>Actinopterygii</taxon>
        <taxon>Neopterygii</taxon>
        <taxon>Teleostei</taxon>
        <taxon>Notacanthiformes</taxon>
        <taxon>Halosauridae</taxon>
        <taxon>Aldrovandia</taxon>
    </lineage>
</organism>
<evidence type="ECO:0000256" key="2">
    <source>
        <dbReference type="ARBA" id="ARBA00004760"/>
    </source>
</evidence>
<dbReference type="InterPro" id="IPR008901">
    <property type="entry name" value="ACER"/>
</dbReference>
<evidence type="ECO:0000313" key="19">
    <source>
        <dbReference type="EMBL" id="KAJ8414644.1"/>
    </source>
</evidence>
<protein>
    <recommendedName>
        <fullName evidence="21">Alkaline ceramidase</fullName>
    </recommendedName>
</protein>
<evidence type="ECO:0000256" key="12">
    <source>
        <dbReference type="ARBA" id="ARBA00048323"/>
    </source>
</evidence>
<comment type="similarity">
    <text evidence="5">Belongs to the beta type-B retroviral polymerase family. HERV class-II K(HML-2) pol subfamily.</text>
</comment>
<dbReference type="GO" id="GO:0006672">
    <property type="term" value="P:ceramide metabolic process"/>
    <property type="evidence" value="ECO:0007669"/>
    <property type="project" value="InterPro"/>
</dbReference>
<feature type="binding site" evidence="14">
    <location>
        <position position="281"/>
    </location>
    <ligand>
        <name>Ca(2+)</name>
        <dbReference type="ChEBI" id="CHEBI:29108"/>
    </ligand>
</feature>
<feature type="transmembrane region" description="Helical" evidence="16">
    <location>
        <begin position="379"/>
        <end position="398"/>
    </location>
</feature>
<evidence type="ECO:0000256" key="5">
    <source>
        <dbReference type="ARBA" id="ARBA00010879"/>
    </source>
</evidence>
<dbReference type="PANTHER" id="PTHR46187:SF3">
    <property type="entry name" value="ALKALINE CERAMIDASE 3"/>
    <property type="match status" value="1"/>
</dbReference>
<evidence type="ECO:0000256" key="3">
    <source>
        <dbReference type="ARBA" id="ARBA00004991"/>
    </source>
</evidence>
<name>A0AAD7X088_9TELE</name>
<keyword evidence="15" id="KW-0862">Zinc</keyword>
<keyword evidence="14" id="KW-0106">Calcium</keyword>
<evidence type="ECO:0000256" key="15">
    <source>
        <dbReference type="PIRSR" id="PIRSR608901-2"/>
    </source>
</evidence>
<dbReference type="Pfam" id="PF05875">
    <property type="entry name" value="Ceramidase"/>
    <property type="match status" value="1"/>
</dbReference>
<keyword evidence="14" id="KW-0479">Metal-binding</keyword>
<comment type="catalytic activity">
    <reaction evidence="13">
        <text>an N-acylsphinganine + H2O = sphinganine + a fatty acid</text>
        <dbReference type="Rhea" id="RHEA:33551"/>
        <dbReference type="ChEBI" id="CHEBI:15377"/>
        <dbReference type="ChEBI" id="CHEBI:28868"/>
        <dbReference type="ChEBI" id="CHEBI:31488"/>
        <dbReference type="ChEBI" id="CHEBI:57817"/>
    </reaction>
    <physiologicalReaction direction="left-to-right" evidence="13">
        <dbReference type="Rhea" id="RHEA:33552"/>
    </physiologicalReaction>
</comment>
<dbReference type="GO" id="GO:0017040">
    <property type="term" value="F:N-acylsphingosine amidohydrolase activity"/>
    <property type="evidence" value="ECO:0007669"/>
    <property type="project" value="UniProtKB-EC"/>
</dbReference>
<comment type="pathway">
    <text evidence="2">Lipid metabolism; sphingolipid metabolism.</text>
</comment>
<comment type="catalytic activity">
    <reaction evidence="12">
        <text>an N-acylsphing-4-enine + H2O = sphing-4-enine + a fatty acid</text>
        <dbReference type="Rhea" id="RHEA:20856"/>
        <dbReference type="ChEBI" id="CHEBI:15377"/>
        <dbReference type="ChEBI" id="CHEBI:28868"/>
        <dbReference type="ChEBI" id="CHEBI:52639"/>
        <dbReference type="ChEBI" id="CHEBI:57756"/>
        <dbReference type="EC" id="3.5.1.23"/>
    </reaction>
    <physiologicalReaction direction="left-to-right" evidence="12">
        <dbReference type="Rhea" id="RHEA:20857"/>
    </physiologicalReaction>
</comment>
<feature type="binding site" evidence="14">
    <location>
        <position position="294"/>
    </location>
    <ligand>
        <name>Ca(2+)</name>
        <dbReference type="ChEBI" id="CHEBI:29108"/>
    </ligand>
</feature>
<comment type="catalytic activity">
    <reaction evidence="11">
        <text>N-(9Z-octadecenoyl)-sphing-4-enine + H2O = sphing-4-enine + (9Z)-octadecenoate</text>
        <dbReference type="Rhea" id="RHEA:41299"/>
        <dbReference type="ChEBI" id="CHEBI:15377"/>
        <dbReference type="ChEBI" id="CHEBI:30823"/>
        <dbReference type="ChEBI" id="CHEBI:57756"/>
        <dbReference type="ChEBI" id="CHEBI:77996"/>
    </reaction>
    <physiologicalReaction direction="left-to-right" evidence="11">
        <dbReference type="Rhea" id="RHEA:41300"/>
    </physiologicalReaction>
</comment>
<keyword evidence="20" id="KW-1185">Reference proteome</keyword>
<keyword evidence="8" id="KW-0746">Sphingolipid metabolism</keyword>
<comment type="caution">
    <text evidence="19">The sequence shown here is derived from an EMBL/GenBank/DDBJ whole genome shotgun (WGS) entry which is preliminary data.</text>
</comment>
<gene>
    <name evidence="19" type="ORF">AAFF_G00038460</name>
</gene>
<comment type="similarity">
    <text evidence="4">Belongs to the alkaline ceramidase family.</text>
</comment>
<comment type="pathway">
    <text evidence="3">Sphingolipid metabolism.</text>
</comment>
<feature type="binding site" evidence="14">
    <location>
        <position position="285"/>
    </location>
    <ligand>
        <name>Ca(2+)</name>
        <dbReference type="ChEBI" id="CHEBI:29108"/>
    </ligand>
</feature>
<dbReference type="CDD" id="cd01647">
    <property type="entry name" value="RT_LTR"/>
    <property type="match status" value="1"/>
</dbReference>
<evidence type="ECO:0000259" key="17">
    <source>
        <dbReference type="Pfam" id="PF00078"/>
    </source>
</evidence>
<evidence type="ECO:0000256" key="7">
    <source>
        <dbReference type="ARBA" id="ARBA00022801"/>
    </source>
</evidence>
<dbReference type="FunFam" id="3.30.70.270:FF:000020">
    <property type="entry name" value="Transposon Tf2-6 polyprotein-like Protein"/>
    <property type="match status" value="1"/>
</dbReference>
<dbReference type="GO" id="GO:0046512">
    <property type="term" value="P:sphingosine biosynthetic process"/>
    <property type="evidence" value="ECO:0007669"/>
    <property type="project" value="UniProtKB-ARBA"/>
</dbReference>
<dbReference type="InterPro" id="IPR000477">
    <property type="entry name" value="RT_dom"/>
</dbReference>
<dbReference type="SUPFAM" id="SSF56672">
    <property type="entry name" value="DNA/RNA polymerases"/>
    <property type="match status" value="1"/>
</dbReference>
<evidence type="ECO:0000259" key="18">
    <source>
        <dbReference type="Pfam" id="PF17919"/>
    </source>
</evidence>
<evidence type="ECO:0000256" key="8">
    <source>
        <dbReference type="ARBA" id="ARBA00022919"/>
    </source>
</evidence>
<evidence type="ECO:0000256" key="9">
    <source>
        <dbReference type="ARBA" id="ARBA00022989"/>
    </source>
</evidence>
<accession>A0AAD7X088</accession>
<proteinExistence type="inferred from homology"/>
<dbReference type="InterPro" id="IPR043128">
    <property type="entry name" value="Rev_trsase/Diguanyl_cyclase"/>
</dbReference>
<comment type="subcellular location">
    <subcellularLocation>
        <location evidence="1">Membrane</location>
        <topology evidence="1">Multi-pass membrane protein</topology>
    </subcellularLocation>
</comment>